<dbReference type="Gene3D" id="1.10.10.60">
    <property type="entry name" value="Homeodomain-like"/>
    <property type="match status" value="1"/>
</dbReference>
<sequence>MKNDVLSYTQCEALVLLAAGYTDEEVAAKTVVAKSTIARWRKSPEFERLLKQAQLKYIDSALAELVKGAKEAVKELNNIITDPDVPSRTKVSAISVLLTHIVKMREMDLEERLERIEVILDGNHQSEIAEIRAKN</sequence>
<evidence type="ECO:0008006" key="3">
    <source>
        <dbReference type="Google" id="ProtNLM"/>
    </source>
</evidence>
<accession>A0A9E3HDF8</accession>
<organism evidence="1 2">
    <name type="scientific">Pelatocladus maniniholoensis HA4357-MV3</name>
    <dbReference type="NCBI Taxonomy" id="1117104"/>
    <lineage>
        <taxon>Bacteria</taxon>
        <taxon>Bacillati</taxon>
        <taxon>Cyanobacteriota</taxon>
        <taxon>Cyanophyceae</taxon>
        <taxon>Nostocales</taxon>
        <taxon>Nostocaceae</taxon>
        <taxon>Pelatocladus</taxon>
    </lineage>
</organism>
<dbReference type="Proteomes" id="UP000813215">
    <property type="component" value="Unassembled WGS sequence"/>
</dbReference>
<reference evidence="1" key="2">
    <citation type="journal article" date="2022" name="Microbiol. Resour. Announc.">
        <title>Metagenome Sequencing to Explore Phylogenomics of Terrestrial Cyanobacteria.</title>
        <authorList>
            <person name="Ward R.D."/>
            <person name="Stajich J.E."/>
            <person name="Johansen J.R."/>
            <person name="Huntemann M."/>
            <person name="Clum A."/>
            <person name="Foster B."/>
            <person name="Foster B."/>
            <person name="Roux S."/>
            <person name="Palaniappan K."/>
            <person name="Varghese N."/>
            <person name="Mukherjee S."/>
            <person name="Reddy T.B.K."/>
            <person name="Daum C."/>
            <person name="Copeland A."/>
            <person name="Chen I.A."/>
            <person name="Ivanova N.N."/>
            <person name="Kyrpides N.C."/>
            <person name="Shapiro N."/>
            <person name="Eloe-Fadrosh E.A."/>
            <person name="Pietrasiak N."/>
        </authorList>
    </citation>
    <scope>NUCLEOTIDE SEQUENCE</scope>
    <source>
        <strain evidence="1">HA4357-MV3</strain>
    </source>
</reference>
<dbReference type="AlphaFoldDB" id="A0A9E3HDF8"/>
<proteinExistence type="predicted"/>
<reference evidence="1" key="1">
    <citation type="submission" date="2021-05" db="EMBL/GenBank/DDBJ databases">
        <authorList>
            <person name="Pietrasiak N."/>
            <person name="Ward R."/>
            <person name="Stajich J.E."/>
            <person name="Kurbessoian T."/>
        </authorList>
    </citation>
    <scope>NUCLEOTIDE SEQUENCE</scope>
    <source>
        <strain evidence="1">HA4357-MV3</strain>
    </source>
</reference>
<dbReference type="EMBL" id="JAHHHW010000164">
    <property type="protein sequence ID" value="MBW4435368.1"/>
    <property type="molecule type" value="Genomic_DNA"/>
</dbReference>
<evidence type="ECO:0000313" key="1">
    <source>
        <dbReference type="EMBL" id="MBW4435368.1"/>
    </source>
</evidence>
<protein>
    <recommendedName>
        <fullName evidence="3">Homeodomain phBC6A51-type domain-containing protein</fullName>
    </recommendedName>
</protein>
<comment type="caution">
    <text evidence="1">The sequence shown here is derived from an EMBL/GenBank/DDBJ whole genome shotgun (WGS) entry which is preliminary data.</text>
</comment>
<gene>
    <name evidence="1" type="ORF">KME28_27580</name>
</gene>
<evidence type="ECO:0000313" key="2">
    <source>
        <dbReference type="Proteomes" id="UP000813215"/>
    </source>
</evidence>
<name>A0A9E3HDF8_9NOST</name>